<comment type="caution">
    <text evidence="7">The sequence shown here is derived from an EMBL/GenBank/DDBJ whole genome shotgun (WGS) entry which is preliminary data.</text>
</comment>
<sequence>MSAPKSPKVKQSQDETSAPSPKARMKSRQGELEIEASMAQKSPRIKGRAVEVGSSPRTKVRAEKMLFERTTEERELQLSRENLSELKSESEKFVSEEEALNQRIMKWQENVLMEQEEVVKPESDWEEGYSKIQAEKTTDVGRESAPQPEVVRSRKTSSGKTAKEKFLQSETVPAGFQDQLAESLQWPPAEALPTEGRETRLQRDSEYFVSEEEALAQRILKWQQDGVEQEEVAELESEWSLDNQGKQPGSGMLFESHGVLSHPSELPPPTIGGGASSTTTAGYEQATIGESSSIRRQTPAYAGLPHQPKGNYRMGLEASPVQSYSPTQSTTVPFESPDKPSGEFSPLGSRFPQEEVGKDAEMSRSRQEYAMTADKSISKRFQSDVKEERAMREETGTNRESSDRRQQKDFAGVKREEVSRESIRSKQGGEISEESIELGAIKKDERRVQDEADLKEFNRMKEMETSAGGSRPVFVKEISSAQVKIGEMTEFTCQFQGDPLPTVTWLKDGHQLAHNPDYDIMSKSNTSKLTVFYPTTDHEGTYDSVITNKHGKSICSGTLEISDKKVMRMSVATQEVVVTEGAETQESFIEAEFKTFTDSGKVTLQVPQAVIHKRRSSEESFSSSPVEIRITAATPLPEMREENREDEPQEVPEKISEVPSDEGASQTVKHKFTFSFDTAGEAPHAVSEFENISCSEGNMAVVTGISEPVQFAEGAGFTPVRRSPVGSTEDAKKAAIIHTKDTITQSSQAPSELAKAPKSRPSISREPPSVSGCGLQASAAVIKVSQIKQAFESESPVALQTQSSPEEQREATHFPEEFIPAVAISLDQQEQVIDTLPAEDAVSLATAMTGNPSSPKALPDSPEASHPTSSLQKERKISGICRDVEQGAVSAESHGELTQFVEEVQESPDLVRPKAQKPAPLTEQVEACEMEMLRDQPVRTFDKTGSFFPFKPDKVPAVKRAVKTSAPVEEAVKPKTISKSLKLEKQIAVEGSSFLTVRLKLTVLYFLARCWFQIQSPPWTVVSSSVCRSPRLT</sequence>
<evidence type="ECO:0000256" key="2">
    <source>
        <dbReference type="ARBA" id="ARBA00022490"/>
    </source>
</evidence>
<evidence type="ECO:0000256" key="5">
    <source>
        <dbReference type="SAM" id="MobiDB-lite"/>
    </source>
</evidence>
<dbReference type="InterPro" id="IPR013783">
    <property type="entry name" value="Ig-like_fold"/>
</dbReference>
<feature type="domain" description="Ig-like" evidence="6">
    <location>
        <begin position="472"/>
        <end position="562"/>
    </location>
</feature>
<protein>
    <recommendedName>
        <fullName evidence="6">Ig-like domain-containing protein</fullName>
    </recommendedName>
</protein>
<dbReference type="FunFam" id="2.60.40.10:FF:000425">
    <property type="entry name" value="Myosin light chain kinase"/>
    <property type="match status" value="1"/>
</dbReference>
<feature type="compositionally biased region" description="Basic and acidic residues" evidence="5">
    <location>
        <begin position="381"/>
        <end position="424"/>
    </location>
</feature>
<feature type="region of interest" description="Disordered" evidence="5">
    <location>
        <begin position="1"/>
        <end position="32"/>
    </location>
</feature>
<dbReference type="PROSITE" id="PS50835">
    <property type="entry name" value="IG_LIKE"/>
    <property type="match status" value="1"/>
</dbReference>
<feature type="region of interest" description="Disordered" evidence="5">
    <location>
        <begin position="236"/>
        <end position="431"/>
    </location>
</feature>
<feature type="compositionally biased region" description="Polar residues" evidence="5">
    <location>
        <begin position="320"/>
        <end position="333"/>
    </location>
</feature>
<dbReference type="Gene3D" id="2.60.40.10">
    <property type="entry name" value="Immunoglobulins"/>
    <property type="match status" value="1"/>
</dbReference>
<feature type="compositionally biased region" description="Basic and acidic residues" evidence="5">
    <location>
        <begin position="133"/>
        <end position="142"/>
    </location>
</feature>
<dbReference type="AlphaFoldDB" id="A0A7J5Y405"/>
<feature type="region of interest" description="Disordered" evidence="5">
    <location>
        <begin position="634"/>
        <end position="666"/>
    </location>
</feature>
<proteinExistence type="predicted"/>
<feature type="region of interest" description="Disordered" evidence="5">
    <location>
        <begin position="117"/>
        <end position="202"/>
    </location>
</feature>
<name>A0A7J5Y405_DISMA</name>
<keyword evidence="8" id="KW-1185">Reference proteome</keyword>
<dbReference type="Proteomes" id="UP000518266">
    <property type="component" value="Unassembled WGS sequence"/>
</dbReference>
<dbReference type="SUPFAM" id="SSF48726">
    <property type="entry name" value="Immunoglobulin"/>
    <property type="match status" value="1"/>
</dbReference>
<feature type="coiled-coil region" evidence="4">
    <location>
        <begin position="69"/>
        <end position="117"/>
    </location>
</feature>
<dbReference type="PANTHER" id="PTHR47633">
    <property type="entry name" value="IMMUNOGLOBULIN"/>
    <property type="match status" value="1"/>
</dbReference>
<dbReference type="OrthoDB" id="5969272at2759"/>
<feature type="region of interest" description="Disordered" evidence="5">
    <location>
        <begin position="847"/>
        <end position="876"/>
    </location>
</feature>
<keyword evidence="3" id="KW-0393">Immunoglobulin domain</keyword>
<dbReference type="EMBL" id="JAAKFY010000018">
    <property type="protein sequence ID" value="KAF3843813.1"/>
    <property type="molecule type" value="Genomic_DNA"/>
</dbReference>
<reference evidence="7 8" key="1">
    <citation type="submission" date="2020-03" db="EMBL/GenBank/DDBJ databases">
        <title>Dissostichus mawsoni Genome sequencing and assembly.</title>
        <authorList>
            <person name="Park H."/>
        </authorList>
    </citation>
    <scope>NUCLEOTIDE SEQUENCE [LARGE SCALE GENOMIC DNA]</scope>
    <source>
        <strain evidence="7">DM0001</strain>
        <tissue evidence="7">Muscle</tissue>
    </source>
</reference>
<evidence type="ECO:0000259" key="6">
    <source>
        <dbReference type="PROSITE" id="PS50835"/>
    </source>
</evidence>
<keyword evidence="4" id="KW-0175">Coiled coil</keyword>
<feature type="region of interest" description="Disordered" evidence="5">
    <location>
        <begin position="743"/>
        <end position="771"/>
    </location>
</feature>
<dbReference type="InterPro" id="IPR007110">
    <property type="entry name" value="Ig-like_dom"/>
</dbReference>
<evidence type="ECO:0000256" key="1">
    <source>
        <dbReference type="ARBA" id="ARBA00004496"/>
    </source>
</evidence>
<evidence type="ECO:0000256" key="4">
    <source>
        <dbReference type="SAM" id="Coils"/>
    </source>
</evidence>
<comment type="subcellular location">
    <subcellularLocation>
        <location evidence="1">Cytoplasm</location>
    </subcellularLocation>
</comment>
<dbReference type="CDD" id="cd00096">
    <property type="entry name" value="Ig"/>
    <property type="match status" value="1"/>
</dbReference>
<organism evidence="7 8">
    <name type="scientific">Dissostichus mawsoni</name>
    <name type="common">Antarctic cod</name>
    <dbReference type="NCBI Taxonomy" id="36200"/>
    <lineage>
        <taxon>Eukaryota</taxon>
        <taxon>Metazoa</taxon>
        <taxon>Chordata</taxon>
        <taxon>Craniata</taxon>
        <taxon>Vertebrata</taxon>
        <taxon>Euteleostomi</taxon>
        <taxon>Actinopterygii</taxon>
        <taxon>Neopterygii</taxon>
        <taxon>Teleostei</taxon>
        <taxon>Neoteleostei</taxon>
        <taxon>Acanthomorphata</taxon>
        <taxon>Eupercaria</taxon>
        <taxon>Perciformes</taxon>
        <taxon>Notothenioidei</taxon>
        <taxon>Nototheniidae</taxon>
        <taxon>Dissostichus</taxon>
    </lineage>
</organism>
<accession>A0A7J5Y405</accession>
<evidence type="ECO:0000313" key="7">
    <source>
        <dbReference type="EMBL" id="KAF3843813.1"/>
    </source>
</evidence>
<evidence type="ECO:0000313" key="8">
    <source>
        <dbReference type="Proteomes" id="UP000518266"/>
    </source>
</evidence>
<dbReference type="Pfam" id="PF07679">
    <property type="entry name" value="I-set"/>
    <property type="match status" value="1"/>
</dbReference>
<feature type="compositionally biased region" description="Basic and acidic residues" evidence="5">
    <location>
        <begin position="352"/>
        <end position="367"/>
    </location>
</feature>
<keyword evidence="2" id="KW-0963">Cytoplasm</keyword>
<dbReference type="InterPro" id="IPR036179">
    <property type="entry name" value="Ig-like_dom_sf"/>
</dbReference>
<gene>
    <name evidence="7" type="ORF">F7725_002662</name>
</gene>
<dbReference type="InterPro" id="IPR013098">
    <property type="entry name" value="Ig_I-set"/>
</dbReference>
<evidence type="ECO:0000256" key="3">
    <source>
        <dbReference type="ARBA" id="ARBA00023319"/>
    </source>
</evidence>
<dbReference type="GO" id="GO:0005737">
    <property type="term" value="C:cytoplasm"/>
    <property type="evidence" value="ECO:0007669"/>
    <property type="project" value="UniProtKB-SubCell"/>
</dbReference>